<dbReference type="Gene3D" id="2.60.40.4070">
    <property type="match status" value="1"/>
</dbReference>
<dbReference type="InterPro" id="IPR012340">
    <property type="entry name" value="NA-bd_OB-fold"/>
</dbReference>
<reference evidence="1 2" key="1">
    <citation type="submission" date="2018-06" db="EMBL/GenBank/DDBJ databases">
        <title>Extensive metabolic versatility and redundancy in microbially diverse, dynamic hydrothermal sediments.</title>
        <authorList>
            <person name="Dombrowski N."/>
            <person name="Teske A."/>
            <person name="Baker B.J."/>
        </authorList>
    </citation>
    <scope>NUCLEOTIDE SEQUENCE [LARGE SCALE GENOMIC DNA]</scope>
    <source>
        <strain evidence="1">B35_G9</strain>
    </source>
</reference>
<gene>
    <name evidence="1" type="ORF">DRP44_02680</name>
</gene>
<evidence type="ECO:0008006" key="3">
    <source>
        <dbReference type="Google" id="ProtNLM"/>
    </source>
</evidence>
<sequence length="805" mass="87461">MKKSFYLVALLLIFPFLLKAIPIHDIQYVPNPTVNDTSPYIGQTVTISGIVSFVYQNSSGKTYFYVQDSSGAWNGILGYSPTVTGDSTLKMGDSITATGAITEYYGTTELNYPDVTIYKRGLTPYAPVYDSTGNIGQEKYEGVLVQIRNAVVSNSSTNSCDFNDGSGSIEFYDKGNVVTSFPSNGDTVLSATGEVDWFSIGSIYEVYPRGDFDIVKSLNGSGTVIMKPDTVSTNDTLDIAFDYTPNVDTSLGILQYTQIYLPNALKWDSSSTNVELTGDFAGATVSFYKFSNGAYYINISGFSLKSSGEIVIKNIATDTITGSFTMYTKTGIDSSSAEYISPNPVMVIKTSAGMGKAMVNPYYIKTGIKNDFKIAITPTTDTALFNINYVELTIPSGLTWDSIPEINVSKGTYTLSGDGSDSLPYIIKWDNADVIDTSYIRLTNVTADSSLTSISFSIKTGKDSNHIALCSANSVHINNTLFDSLISIGEAQNPGSDGYTSGMVNQTVKVKGFVTGPSKYFNPTTTSTSFYIQDSTGGIDVFSPSEAASLSYTLGKEIIVTGVITEYNGLTELKYDDSTKITVISDSGAILQPEALPVSAGLNENREGMLLEVQKGIVASTPYQSGTGYNMQIWNGQAIIDIRINNSTGIPDAALFKNLKNGDYLSIAGIEGQYDKTAPYTTGYQLMPRFIEDLSLYTPSDTTTEIGIKLYPNPFRPDNGEMLNIEITGPQNAKYDLKLYDLKGRLIKTFAENVSSGNTVYWWNGRDEHDSYLNIGAYVLVYTLKLPDGSRKRINKAVVIGTQLN</sequence>
<organism evidence="1 2">
    <name type="scientific">candidate division TA06 bacterium</name>
    <dbReference type="NCBI Taxonomy" id="2250710"/>
    <lineage>
        <taxon>Bacteria</taxon>
        <taxon>Bacteria division TA06</taxon>
    </lineage>
</organism>
<comment type="caution">
    <text evidence="1">The sequence shown here is derived from an EMBL/GenBank/DDBJ whole genome shotgun (WGS) entry which is preliminary data.</text>
</comment>
<accession>A0A660SBS5</accession>
<protein>
    <recommendedName>
        <fullName evidence="3">FlgD Ig-like domain-containing protein</fullName>
    </recommendedName>
</protein>
<evidence type="ECO:0000313" key="1">
    <source>
        <dbReference type="EMBL" id="RKX67228.1"/>
    </source>
</evidence>
<dbReference type="Proteomes" id="UP000282321">
    <property type="component" value="Unassembled WGS sequence"/>
</dbReference>
<dbReference type="EMBL" id="QNBC01000023">
    <property type="protein sequence ID" value="RKX67228.1"/>
    <property type="molecule type" value="Genomic_DNA"/>
</dbReference>
<evidence type="ECO:0000313" key="2">
    <source>
        <dbReference type="Proteomes" id="UP000282321"/>
    </source>
</evidence>
<dbReference type="SUPFAM" id="SSF50249">
    <property type="entry name" value="Nucleic acid-binding proteins"/>
    <property type="match status" value="1"/>
</dbReference>
<name>A0A660SBS5_UNCT6</name>
<proteinExistence type="predicted"/>
<dbReference type="AlphaFoldDB" id="A0A660SBS5"/>